<reference evidence="5 6" key="1">
    <citation type="submission" date="2021-02" db="EMBL/GenBank/DDBJ databases">
        <authorList>
            <person name="Park J.-S."/>
        </authorList>
    </citation>
    <scope>NUCLEOTIDE SEQUENCE [LARGE SCALE GENOMIC DNA]</scope>
    <source>
        <strain evidence="5 6">188UL20-2</strain>
    </source>
</reference>
<dbReference type="InterPro" id="IPR050469">
    <property type="entry name" value="Diguanylate_Cyclase"/>
</dbReference>
<dbReference type="CDD" id="cd01949">
    <property type="entry name" value="GGDEF"/>
    <property type="match status" value="1"/>
</dbReference>
<feature type="transmembrane region" description="Helical" evidence="3">
    <location>
        <begin position="44"/>
        <end position="65"/>
    </location>
</feature>
<proteinExistence type="predicted"/>
<dbReference type="PROSITE" id="PS50887">
    <property type="entry name" value="GGDEF"/>
    <property type="match status" value="1"/>
</dbReference>
<dbReference type="PANTHER" id="PTHR45138:SF9">
    <property type="entry name" value="DIGUANYLATE CYCLASE DGCM-RELATED"/>
    <property type="match status" value="1"/>
</dbReference>
<dbReference type="Pfam" id="PF00990">
    <property type="entry name" value="GGDEF"/>
    <property type="match status" value="1"/>
</dbReference>
<keyword evidence="6" id="KW-1185">Reference proteome</keyword>
<name>A0ABS2HLI2_9VIBR</name>
<keyword evidence="3" id="KW-0812">Transmembrane</keyword>
<dbReference type="Proteomes" id="UP000809621">
    <property type="component" value="Unassembled WGS sequence"/>
</dbReference>
<dbReference type="Gene3D" id="3.30.70.270">
    <property type="match status" value="1"/>
</dbReference>
<feature type="domain" description="GGDEF" evidence="4">
    <location>
        <begin position="178"/>
        <end position="312"/>
    </location>
</feature>
<feature type="transmembrane region" description="Helical" evidence="3">
    <location>
        <begin position="106"/>
        <end position="131"/>
    </location>
</feature>
<dbReference type="SUPFAM" id="SSF55073">
    <property type="entry name" value="Nucleotide cyclase"/>
    <property type="match status" value="1"/>
</dbReference>
<evidence type="ECO:0000259" key="4">
    <source>
        <dbReference type="PROSITE" id="PS50887"/>
    </source>
</evidence>
<comment type="caution">
    <text evidence="5">The sequence shown here is derived from an EMBL/GenBank/DDBJ whole genome shotgun (WGS) entry which is preliminary data.</text>
</comment>
<dbReference type="InterPro" id="IPR000160">
    <property type="entry name" value="GGDEF_dom"/>
</dbReference>
<dbReference type="EMBL" id="JAFEUM010000003">
    <property type="protein sequence ID" value="MBM7036732.1"/>
    <property type="molecule type" value="Genomic_DNA"/>
</dbReference>
<dbReference type="RefSeq" id="WP_205158292.1">
    <property type="nucleotide sequence ID" value="NZ_JAFEUM010000003.1"/>
</dbReference>
<accession>A0ABS2HLI2</accession>
<evidence type="ECO:0000313" key="6">
    <source>
        <dbReference type="Proteomes" id="UP000809621"/>
    </source>
</evidence>
<dbReference type="SMART" id="SM00267">
    <property type="entry name" value="GGDEF"/>
    <property type="match status" value="1"/>
</dbReference>
<feature type="transmembrane region" description="Helical" evidence="3">
    <location>
        <begin position="20"/>
        <end position="38"/>
    </location>
</feature>
<keyword evidence="3" id="KW-1133">Transmembrane helix</keyword>
<dbReference type="EC" id="2.7.7.65" evidence="1"/>
<organism evidence="5 6">
    <name type="scientific">Vibrio ulleungensis</name>
    <dbReference type="NCBI Taxonomy" id="2807619"/>
    <lineage>
        <taxon>Bacteria</taxon>
        <taxon>Pseudomonadati</taxon>
        <taxon>Pseudomonadota</taxon>
        <taxon>Gammaproteobacteria</taxon>
        <taxon>Vibrionales</taxon>
        <taxon>Vibrionaceae</taxon>
        <taxon>Vibrio</taxon>
    </lineage>
</organism>
<dbReference type="NCBIfam" id="TIGR00254">
    <property type="entry name" value="GGDEF"/>
    <property type="match status" value="1"/>
</dbReference>
<protein>
    <recommendedName>
        <fullName evidence="1">diguanylate cyclase</fullName>
        <ecNumber evidence="1">2.7.7.65</ecNumber>
    </recommendedName>
</protein>
<evidence type="ECO:0000256" key="2">
    <source>
        <dbReference type="ARBA" id="ARBA00034247"/>
    </source>
</evidence>
<sequence>MKRSSPLTLYSEFVYRHAYWVLLSGAMLFALVAFWGMPQLLPTYLIEWHDIFSELFVIGVMLYWIMITRQIKGGTRTFLYLYLGASSIVWLMVAKASAEWLVSPGIVMSAIELFLTITGLVMMTVGLRSWARDYNNLIRRLDKSVVRYRHRSQRDNLTGLYNRGEFESHLNNLIQSEEPFGLLLLDLDRFKTINDSYGHFAGDKVLKSVAQTFKNTLTLHDKAFRIGGEEFALVYRDITGSELAEKVEQCLVAVRNCEVHIEGAQTVNVTFSGGYIMSLDSRETVADLYQKADSALYHAKHYGRNQVVDALTLES</sequence>
<evidence type="ECO:0000256" key="3">
    <source>
        <dbReference type="SAM" id="Phobius"/>
    </source>
</evidence>
<keyword evidence="3" id="KW-0472">Membrane</keyword>
<comment type="catalytic activity">
    <reaction evidence="2">
        <text>2 GTP = 3',3'-c-di-GMP + 2 diphosphate</text>
        <dbReference type="Rhea" id="RHEA:24898"/>
        <dbReference type="ChEBI" id="CHEBI:33019"/>
        <dbReference type="ChEBI" id="CHEBI:37565"/>
        <dbReference type="ChEBI" id="CHEBI:58805"/>
        <dbReference type="EC" id="2.7.7.65"/>
    </reaction>
</comment>
<dbReference type="InterPro" id="IPR043128">
    <property type="entry name" value="Rev_trsase/Diguanyl_cyclase"/>
</dbReference>
<gene>
    <name evidence="5" type="ORF">JQC93_09970</name>
</gene>
<feature type="transmembrane region" description="Helical" evidence="3">
    <location>
        <begin position="77"/>
        <end position="94"/>
    </location>
</feature>
<evidence type="ECO:0000313" key="5">
    <source>
        <dbReference type="EMBL" id="MBM7036732.1"/>
    </source>
</evidence>
<evidence type="ECO:0000256" key="1">
    <source>
        <dbReference type="ARBA" id="ARBA00012528"/>
    </source>
</evidence>
<dbReference type="InterPro" id="IPR029787">
    <property type="entry name" value="Nucleotide_cyclase"/>
</dbReference>
<dbReference type="PANTHER" id="PTHR45138">
    <property type="entry name" value="REGULATORY COMPONENTS OF SENSORY TRANSDUCTION SYSTEM"/>
    <property type="match status" value="1"/>
</dbReference>